<dbReference type="InterPro" id="IPR016292">
    <property type="entry name" value="Epoxide_hydrolase"/>
</dbReference>
<dbReference type="AlphaFoldDB" id="A0A917CUB1"/>
<dbReference type="PIRSF" id="PIRSF001112">
    <property type="entry name" value="Epoxide_hydrolase"/>
    <property type="match status" value="1"/>
</dbReference>
<accession>A0A917CUB1</accession>
<dbReference type="InterPro" id="IPR029058">
    <property type="entry name" value="AB_hydrolase_fold"/>
</dbReference>
<gene>
    <name evidence="6" type="ORF">GCM10007304_11210</name>
</gene>
<evidence type="ECO:0000313" key="7">
    <source>
        <dbReference type="Proteomes" id="UP000654257"/>
    </source>
</evidence>
<feature type="active site" description="Nucleophile" evidence="4">
    <location>
        <position position="178"/>
    </location>
</feature>
<keyword evidence="7" id="KW-1185">Reference proteome</keyword>
<feature type="active site" description="Proton donor" evidence="4">
    <location>
        <position position="311"/>
    </location>
</feature>
<dbReference type="GO" id="GO:0004301">
    <property type="term" value="F:epoxide hydrolase activity"/>
    <property type="evidence" value="ECO:0007669"/>
    <property type="project" value="TreeGrafter"/>
</dbReference>
<reference evidence="6" key="2">
    <citation type="submission" date="2020-09" db="EMBL/GenBank/DDBJ databases">
        <authorList>
            <person name="Sun Q."/>
            <person name="Sedlacek I."/>
        </authorList>
    </citation>
    <scope>NUCLEOTIDE SEQUENCE</scope>
    <source>
        <strain evidence="6">CCM 7905</strain>
    </source>
</reference>
<dbReference type="SUPFAM" id="SSF53474">
    <property type="entry name" value="alpha/beta-Hydrolases"/>
    <property type="match status" value="1"/>
</dbReference>
<dbReference type="PANTHER" id="PTHR21661">
    <property type="entry name" value="EPOXIDE HYDROLASE 1-RELATED"/>
    <property type="match status" value="1"/>
</dbReference>
<evidence type="ECO:0000256" key="1">
    <source>
        <dbReference type="ARBA" id="ARBA00010088"/>
    </source>
</evidence>
<protein>
    <submittedName>
        <fullName evidence="6">Microsomal epoxide hydrolase</fullName>
    </submittedName>
</protein>
<dbReference type="EMBL" id="BMCU01000001">
    <property type="protein sequence ID" value="GGF99095.1"/>
    <property type="molecule type" value="Genomic_DNA"/>
</dbReference>
<comment type="similarity">
    <text evidence="1">Belongs to the peptidase S33 family.</text>
</comment>
<dbReference type="RefSeq" id="WP_188543651.1">
    <property type="nucleotide sequence ID" value="NZ_BMCU01000001.1"/>
</dbReference>
<dbReference type="GO" id="GO:0097176">
    <property type="term" value="P:epoxide metabolic process"/>
    <property type="evidence" value="ECO:0007669"/>
    <property type="project" value="TreeGrafter"/>
</dbReference>
<name>A0A917CUB1_9NOCA</name>
<evidence type="ECO:0000259" key="5">
    <source>
        <dbReference type="Pfam" id="PF06441"/>
    </source>
</evidence>
<dbReference type="Proteomes" id="UP000654257">
    <property type="component" value="Unassembled WGS sequence"/>
</dbReference>
<evidence type="ECO:0000313" key="6">
    <source>
        <dbReference type="EMBL" id="GGF99095.1"/>
    </source>
</evidence>
<dbReference type="PRINTS" id="PR00412">
    <property type="entry name" value="EPOXHYDRLASE"/>
</dbReference>
<proteinExistence type="inferred from homology"/>
<organism evidence="6 7">
    <name type="scientific">Rhodococcoides trifolii</name>
    <dbReference type="NCBI Taxonomy" id="908250"/>
    <lineage>
        <taxon>Bacteria</taxon>
        <taxon>Bacillati</taxon>
        <taxon>Actinomycetota</taxon>
        <taxon>Actinomycetes</taxon>
        <taxon>Mycobacteriales</taxon>
        <taxon>Nocardiaceae</taxon>
        <taxon>Rhodococcoides</taxon>
    </lineage>
</organism>
<dbReference type="Pfam" id="PF06441">
    <property type="entry name" value="EHN"/>
    <property type="match status" value="1"/>
</dbReference>
<evidence type="ECO:0000256" key="3">
    <source>
        <dbReference type="ARBA" id="ARBA00022801"/>
    </source>
</evidence>
<feature type="domain" description="Epoxide hydrolase N-terminal" evidence="5">
    <location>
        <begin position="8"/>
        <end position="112"/>
    </location>
</feature>
<keyword evidence="2" id="KW-0058">Aromatic hydrocarbons catabolism</keyword>
<evidence type="ECO:0000256" key="4">
    <source>
        <dbReference type="PIRSR" id="PIRSR001112-1"/>
    </source>
</evidence>
<keyword evidence="3 6" id="KW-0378">Hydrolase</keyword>
<dbReference type="PANTHER" id="PTHR21661:SF35">
    <property type="entry name" value="EPOXIDE HYDROLASE"/>
    <property type="match status" value="1"/>
</dbReference>
<feature type="active site" description="Proton acceptor" evidence="4">
    <location>
        <position position="362"/>
    </location>
</feature>
<evidence type="ECO:0000256" key="2">
    <source>
        <dbReference type="ARBA" id="ARBA00022797"/>
    </source>
</evidence>
<dbReference type="Gene3D" id="3.40.50.1820">
    <property type="entry name" value="alpha/beta hydrolase"/>
    <property type="match status" value="1"/>
</dbReference>
<sequence>MTITKPPVPFTVDVPQSDLDDLARRVRDARLPEPLGDDDWSTGVPISVLTSLAATWVDDFSWRDIETQLASFPQFLVEIDGQRIHYLHVRSSRADATPVLLCHGWPGSYLEFLDFVPMLTEPDDADSRAFDVVVPSVPGFAFSTPLTGDGWSTDRVAGAFVELMSHLGYDSYVAQGGDYGAGVAPAMGRLDPDHCTAIHVNGSIGAPFQEPDEDEQKRCTEVELDRYRRVGEFMQSEFGYISIQSTRPQLIGAAMTDSPVGQLAWMLDKFRAWTYPFDAEPDGPLGRNRILAHVTLYWLTRCAGSAAYIVYAADAGAWGDQPQKPSQPVGAIMFAHDIGIRHLAEQEFDVVHWTELPDHGGHFAAMENPAELAVDLRKFLDVIDASR</sequence>
<comment type="caution">
    <text evidence="6">The sequence shown here is derived from an EMBL/GenBank/DDBJ whole genome shotgun (WGS) entry which is preliminary data.</text>
</comment>
<dbReference type="InterPro" id="IPR010497">
    <property type="entry name" value="Epoxide_hydro_N"/>
</dbReference>
<reference evidence="6" key="1">
    <citation type="journal article" date="2014" name="Int. J. Syst. Evol. Microbiol.">
        <title>Complete genome sequence of Corynebacterium casei LMG S-19264T (=DSM 44701T), isolated from a smear-ripened cheese.</title>
        <authorList>
            <consortium name="US DOE Joint Genome Institute (JGI-PGF)"/>
            <person name="Walter F."/>
            <person name="Albersmeier A."/>
            <person name="Kalinowski J."/>
            <person name="Ruckert C."/>
        </authorList>
    </citation>
    <scope>NUCLEOTIDE SEQUENCE</scope>
    <source>
        <strain evidence="6">CCM 7905</strain>
    </source>
</reference>
<dbReference type="InterPro" id="IPR000639">
    <property type="entry name" value="Epox_hydrolase-like"/>
</dbReference>